<dbReference type="InterPro" id="IPR003826">
    <property type="entry name" value="AdoMetDC_fam_prok"/>
</dbReference>
<reference evidence="11" key="1">
    <citation type="submission" date="2020-12" db="EMBL/GenBank/DDBJ databases">
        <title>Vagococcus allomyrinae sp. nov. and Enterococcus lavae sp. nov., isolated from the larvae of Allomyrina dichotoma.</title>
        <authorList>
            <person name="Lee S.D."/>
        </authorList>
    </citation>
    <scope>NUCLEOTIDE SEQUENCE</scope>
    <source>
        <strain evidence="11">BWB3-3</strain>
    </source>
</reference>
<organism evidence="11 12">
    <name type="scientific">Vagococcus allomyrinae</name>
    <dbReference type="NCBI Taxonomy" id="2794353"/>
    <lineage>
        <taxon>Bacteria</taxon>
        <taxon>Bacillati</taxon>
        <taxon>Bacillota</taxon>
        <taxon>Bacilli</taxon>
        <taxon>Lactobacillales</taxon>
        <taxon>Enterococcaceae</taxon>
        <taxon>Vagococcus</taxon>
    </lineage>
</organism>
<keyword evidence="12" id="KW-1185">Reference proteome</keyword>
<dbReference type="EMBL" id="JAEEGA010000018">
    <property type="protein sequence ID" value="MBP1043690.1"/>
    <property type="molecule type" value="Genomic_DNA"/>
</dbReference>
<evidence type="ECO:0000313" key="11">
    <source>
        <dbReference type="EMBL" id="MBP1043690.1"/>
    </source>
</evidence>
<evidence type="ECO:0000256" key="5">
    <source>
        <dbReference type="ARBA" id="ARBA00023066"/>
    </source>
</evidence>
<proteinExistence type="predicted"/>
<dbReference type="GO" id="GO:0008295">
    <property type="term" value="P:spermidine biosynthetic process"/>
    <property type="evidence" value="ECO:0007669"/>
    <property type="project" value="UniProtKB-KW"/>
</dbReference>
<dbReference type="AlphaFoldDB" id="A0A940PF48"/>
<keyword evidence="6" id="KW-0620">Polyamine biosynthesis</keyword>
<dbReference type="Pfam" id="PF02675">
    <property type="entry name" value="AdoMet_dc"/>
    <property type="match status" value="1"/>
</dbReference>
<evidence type="ECO:0000313" key="12">
    <source>
        <dbReference type="Proteomes" id="UP000674938"/>
    </source>
</evidence>
<evidence type="ECO:0000256" key="9">
    <source>
        <dbReference type="ARBA" id="ARBA00023270"/>
    </source>
</evidence>
<keyword evidence="9" id="KW-0704">Schiff base</keyword>
<sequence length="57" mass="6780">MVVLAESHFTIHTWPELNYAAVDLFVCQELKSESKFIDLLRGKFDAKELEYQKVYRE</sequence>
<dbReference type="PANTHER" id="PTHR33866">
    <property type="entry name" value="S-ADENOSYLMETHIONINE DECARBOXYLASE PROENZYME"/>
    <property type="match status" value="1"/>
</dbReference>
<dbReference type="GO" id="GO:0004014">
    <property type="term" value="F:adenosylmethionine decarboxylase activity"/>
    <property type="evidence" value="ECO:0007669"/>
    <property type="project" value="InterPro"/>
</dbReference>
<dbReference type="SUPFAM" id="SSF56276">
    <property type="entry name" value="S-adenosylmethionine decarboxylase"/>
    <property type="match status" value="1"/>
</dbReference>
<dbReference type="Proteomes" id="UP000674938">
    <property type="component" value="Unassembled WGS sequence"/>
</dbReference>
<dbReference type="InterPro" id="IPR016067">
    <property type="entry name" value="S-AdoMet_deCO2ase_core"/>
</dbReference>
<evidence type="ECO:0000256" key="4">
    <source>
        <dbReference type="ARBA" id="ARBA00022813"/>
    </source>
</evidence>
<dbReference type="GO" id="GO:0005829">
    <property type="term" value="C:cytosol"/>
    <property type="evidence" value="ECO:0007669"/>
    <property type="project" value="TreeGrafter"/>
</dbReference>
<comment type="cofactor">
    <cofactor evidence="1">
        <name>pyruvate</name>
        <dbReference type="ChEBI" id="CHEBI:15361"/>
    </cofactor>
</comment>
<keyword evidence="7" id="KW-0865">Zymogen</keyword>
<keyword evidence="3" id="KW-0210">Decarboxylase</keyword>
<keyword evidence="8" id="KW-0456">Lyase</keyword>
<protein>
    <submittedName>
        <fullName evidence="11">S-adenosylmethionine decarboxylase</fullName>
    </submittedName>
</protein>
<evidence type="ECO:0000256" key="1">
    <source>
        <dbReference type="ARBA" id="ARBA00001928"/>
    </source>
</evidence>
<dbReference type="PANTHER" id="PTHR33866:SF2">
    <property type="entry name" value="S-ADENOSYLMETHIONINE DECARBOXYLASE PROENZYME"/>
    <property type="match status" value="1"/>
</dbReference>
<comment type="caution">
    <text evidence="11">The sequence shown here is derived from an EMBL/GenBank/DDBJ whole genome shotgun (WGS) entry which is preliminary data.</text>
</comment>
<evidence type="ECO:0000256" key="3">
    <source>
        <dbReference type="ARBA" id="ARBA00022793"/>
    </source>
</evidence>
<keyword evidence="2" id="KW-0949">S-adenosyl-L-methionine</keyword>
<keyword evidence="4" id="KW-0068">Autocatalytic cleavage</keyword>
<evidence type="ECO:0000256" key="7">
    <source>
        <dbReference type="ARBA" id="ARBA00023145"/>
    </source>
</evidence>
<evidence type="ECO:0000256" key="10">
    <source>
        <dbReference type="ARBA" id="ARBA00023317"/>
    </source>
</evidence>
<gene>
    <name evidence="11" type="ORF">I6N95_21925</name>
</gene>
<dbReference type="Gene3D" id="3.60.90.10">
    <property type="entry name" value="S-adenosylmethionine decarboxylase"/>
    <property type="match status" value="1"/>
</dbReference>
<keyword evidence="10" id="KW-0670">Pyruvate</keyword>
<keyword evidence="5" id="KW-0745">Spermidine biosynthesis</keyword>
<evidence type="ECO:0000256" key="8">
    <source>
        <dbReference type="ARBA" id="ARBA00023239"/>
    </source>
</evidence>
<evidence type="ECO:0000256" key="2">
    <source>
        <dbReference type="ARBA" id="ARBA00022691"/>
    </source>
</evidence>
<accession>A0A940PF48</accession>
<name>A0A940PF48_9ENTE</name>
<evidence type="ECO:0000256" key="6">
    <source>
        <dbReference type="ARBA" id="ARBA00023115"/>
    </source>
</evidence>